<name>A0AAV0UUY6_HYABA</name>
<dbReference type="AlphaFoldDB" id="A0AAV0UUY6"/>
<sequence>MRGLESLVYVAALAAPSNALQISVCGDATYDLPMDRDVICASVSSPTPGTACPLKGDEASTDCYEKLSSYNGSTCVAPEDAVCALVTDTTWGCVFPSVACGEVSHATVAEEACSDQCETWEYDVDYPAPRSDAESVIDGITDHDATWFVQMTKVTALSACGTVKSTAEPTLEPTEAPTVNRADLWVPAPTPAPTLDHSLLERTPAPTSLSNDRSSSIIGDSRIGKARQPTSATVYASSDITTLNLGRRPADTTEPVMTLSAVEMTGTLSLSTKVVSTP</sequence>
<accession>A0AAV0UUY6</accession>
<keyword evidence="2" id="KW-0732">Signal</keyword>
<dbReference type="EMBL" id="CANTFL010001425">
    <property type="protein sequence ID" value="CAI5739515.1"/>
    <property type="molecule type" value="Genomic_DNA"/>
</dbReference>
<proteinExistence type="predicted"/>
<feature type="chain" id="PRO_5043505389" evidence="2">
    <location>
        <begin position="20"/>
        <end position="278"/>
    </location>
</feature>
<evidence type="ECO:0000256" key="1">
    <source>
        <dbReference type="SAM" id="MobiDB-lite"/>
    </source>
</evidence>
<feature type="signal peptide" evidence="2">
    <location>
        <begin position="1"/>
        <end position="19"/>
    </location>
</feature>
<keyword evidence="4" id="KW-1185">Reference proteome</keyword>
<dbReference type="Proteomes" id="UP001162031">
    <property type="component" value="Unassembled WGS sequence"/>
</dbReference>
<protein>
    <submittedName>
        <fullName evidence="3">Uncharacterized protein</fullName>
    </submittedName>
</protein>
<comment type="caution">
    <text evidence="3">The sequence shown here is derived from an EMBL/GenBank/DDBJ whole genome shotgun (WGS) entry which is preliminary data.</text>
</comment>
<organism evidence="3 4">
    <name type="scientific">Hyaloperonospora brassicae</name>
    <name type="common">Brassica downy mildew</name>
    <name type="synonym">Peronospora brassicae</name>
    <dbReference type="NCBI Taxonomy" id="162125"/>
    <lineage>
        <taxon>Eukaryota</taxon>
        <taxon>Sar</taxon>
        <taxon>Stramenopiles</taxon>
        <taxon>Oomycota</taxon>
        <taxon>Peronosporomycetes</taxon>
        <taxon>Peronosporales</taxon>
        <taxon>Peronosporaceae</taxon>
        <taxon>Hyaloperonospora</taxon>
    </lineage>
</organism>
<evidence type="ECO:0000313" key="4">
    <source>
        <dbReference type="Proteomes" id="UP001162031"/>
    </source>
</evidence>
<evidence type="ECO:0000313" key="3">
    <source>
        <dbReference type="EMBL" id="CAI5739515.1"/>
    </source>
</evidence>
<feature type="region of interest" description="Disordered" evidence="1">
    <location>
        <begin position="192"/>
        <end position="217"/>
    </location>
</feature>
<reference evidence="3" key="1">
    <citation type="submission" date="2022-12" db="EMBL/GenBank/DDBJ databases">
        <authorList>
            <person name="Webb A."/>
        </authorList>
    </citation>
    <scope>NUCLEOTIDE SEQUENCE</scope>
    <source>
        <strain evidence="3">Hp1</strain>
    </source>
</reference>
<gene>
    <name evidence="3" type="ORF">HBR001_LOCUS7850</name>
</gene>
<evidence type="ECO:0000256" key="2">
    <source>
        <dbReference type="SAM" id="SignalP"/>
    </source>
</evidence>